<reference evidence="1" key="1">
    <citation type="submission" date="2023-04" db="EMBL/GenBank/DDBJ databases">
        <title>Ambrosiozyma monospora NBRC 10751.</title>
        <authorList>
            <person name="Ichikawa N."/>
            <person name="Sato H."/>
            <person name="Tonouchi N."/>
        </authorList>
    </citation>
    <scope>NUCLEOTIDE SEQUENCE</scope>
    <source>
        <strain evidence="1">NBRC 10751</strain>
    </source>
</reference>
<keyword evidence="2" id="KW-1185">Reference proteome</keyword>
<accession>A0ACB5TV25</accession>
<protein>
    <submittedName>
        <fullName evidence="1">Unnamed protein product</fullName>
    </submittedName>
</protein>
<proteinExistence type="predicted"/>
<gene>
    <name evidence="1" type="ORF">Amon02_000986300</name>
</gene>
<name>A0ACB5TV25_AMBMO</name>
<sequence length="589" mass="63329">MAKLAAQARLRGGGSSPSVNDGEVDWSFVNSDDINIPGSRNSAMSTDSASTTGLSGTAGGFDGAFSDGANAANVASHRFSTASAYASNFSLANSDSSSHGKNSNGKRSANNSYNYSRRASTGFTTHTQTGNTNKQTNPFMSQLEDTPPSTSTGQKYRELRNTTFETIVHILDLVVARQPTYTYLFEMFMLELLQRQVVHSTNLNLANELHSARLAREKLKHQSTLSNKRRSASGSSASGNTSHGGLRGLHSMNLLSGTGRASVRSFSAPSTPIFGDFGLSGNKTTSNSNSTTDESNTTSSSTGAFGTPPTTDFSSDSFNFVGSAPSGSSKIGGSTSSGSNGGVDPLYRRQSILSPSSAMESDSAPPLLPQVAVYLVDDLNHHLGSFSTAWNSIGRAICRVSVLVLRIAVASDASHQVGFSIAGSSNASANSRRRSTSGTIAGGATEISRALNRFQHNVGEFLKCDSGSLVSDQLVVIPQLELMLECFQNHFDDYQLATIVTFWCNCIGDKGLGVMPDPDRKKQHKRRDQNGEYEDEEKEDMNPLVLKKKGLLHRLVLSKLLFVNRSVHSFLIDTKMPKAREELYRLYWI</sequence>
<comment type="caution">
    <text evidence="1">The sequence shown here is derived from an EMBL/GenBank/DDBJ whole genome shotgun (WGS) entry which is preliminary data.</text>
</comment>
<dbReference type="EMBL" id="BSXS01009595">
    <property type="protein sequence ID" value="GME95964.1"/>
    <property type="molecule type" value="Genomic_DNA"/>
</dbReference>
<dbReference type="Proteomes" id="UP001165064">
    <property type="component" value="Unassembled WGS sequence"/>
</dbReference>
<evidence type="ECO:0000313" key="2">
    <source>
        <dbReference type="Proteomes" id="UP001165064"/>
    </source>
</evidence>
<evidence type="ECO:0000313" key="1">
    <source>
        <dbReference type="EMBL" id="GME95964.1"/>
    </source>
</evidence>
<organism evidence="1 2">
    <name type="scientific">Ambrosiozyma monospora</name>
    <name type="common">Yeast</name>
    <name type="synonym">Endomycopsis monosporus</name>
    <dbReference type="NCBI Taxonomy" id="43982"/>
    <lineage>
        <taxon>Eukaryota</taxon>
        <taxon>Fungi</taxon>
        <taxon>Dikarya</taxon>
        <taxon>Ascomycota</taxon>
        <taxon>Saccharomycotina</taxon>
        <taxon>Pichiomycetes</taxon>
        <taxon>Pichiales</taxon>
        <taxon>Pichiaceae</taxon>
        <taxon>Ambrosiozyma</taxon>
    </lineage>
</organism>